<keyword evidence="2" id="KW-1185">Reference proteome</keyword>
<gene>
    <name evidence="1" type="ORF">BLNAU_7440</name>
</gene>
<organism evidence="1 2">
    <name type="scientific">Blattamonas nauphoetae</name>
    <dbReference type="NCBI Taxonomy" id="2049346"/>
    <lineage>
        <taxon>Eukaryota</taxon>
        <taxon>Metamonada</taxon>
        <taxon>Preaxostyla</taxon>
        <taxon>Oxymonadida</taxon>
        <taxon>Blattamonas</taxon>
    </lineage>
</organism>
<evidence type="ECO:0000313" key="2">
    <source>
        <dbReference type="Proteomes" id="UP001281761"/>
    </source>
</evidence>
<protein>
    <submittedName>
        <fullName evidence="1">Uncharacterized protein</fullName>
    </submittedName>
</protein>
<evidence type="ECO:0000313" key="1">
    <source>
        <dbReference type="EMBL" id="KAK2957541.1"/>
    </source>
</evidence>
<reference evidence="1 2" key="1">
    <citation type="journal article" date="2022" name="bioRxiv">
        <title>Genomics of Preaxostyla Flagellates Illuminates Evolutionary Transitions and the Path Towards Mitochondrial Loss.</title>
        <authorList>
            <person name="Novak L.V.F."/>
            <person name="Treitli S.C."/>
            <person name="Pyrih J."/>
            <person name="Halakuc P."/>
            <person name="Pipaliya S.V."/>
            <person name="Vacek V."/>
            <person name="Brzon O."/>
            <person name="Soukal P."/>
            <person name="Eme L."/>
            <person name="Dacks J.B."/>
            <person name="Karnkowska A."/>
            <person name="Elias M."/>
            <person name="Hampl V."/>
        </authorList>
    </citation>
    <scope>NUCLEOTIDE SEQUENCE [LARGE SCALE GENOMIC DNA]</scope>
    <source>
        <strain evidence="1">NAU3</strain>
        <tissue evidence="1">Gut</tissue>
    </source>
</reference>
<accession>A0ABQ9Y1C3</accession>
<sequence>MSALDTNTSSSTDSACDDCSRFLNWDEEELESEQEIAKIFLSLVATVKLQSVLDDSLEAKALKILEYVSQLNYSSAEAFLGAFGPTTDESLRSFTQCIGVFISSASHFITTATMEMIKTLIDWCSPKVQLSLVKADLITRLINALNPLSLSFAETEDIHVNLMKITIRSLWLATPYGLYRLKVQNQNEPQAVHESVFQQVVAPSGQYICHLCTNRFSIVDGDQSKYFVELLARLLRISPYYQPTMEFVLNLPVFLTISSCLTFFEKEDSMWCFLDDMSNTELEWNDKGREVRRMCRTVNRMLSMEGIEDVIEEKLRNNEKGYGRHIVAKSIEWNNHLGMNLPEEE</sequence>
<name>A0ABQ9Y1C3_9EUKA</name>
<dbReference type="Proteomes" id="UP001281761">
    <property type="component" value="Unassembled WGS sequence"/>
</dbReference>
<proteinExistence type="predicted"/>
<comment type="caution">
    <text evidence="1">The sequence shown here is derived from an EMBL/GenBank/DDBJ whole genome shotgun (WGS) entry which is preliminary data.</text>
</comment>
<dbReference type="EMBL" id="JARBJD010000045">
    <property type="protein sequence ID" value="KAK2957541.1"/>
    <property type="molecule type" value="Genomic_DNA"/>
</dbReference>